<dbReference type="VEuPathDB" id="FungiDB:BD410DRAFT_794242"/>
<feature type="compositionally biased region" description="Basic and acidic residues" evidence="1">
    <location>
        <begin position="281"/>
        <end position="290"/>
    </location>
</feature>
<feature type="transmembrane region" description="Helical" evidence="2">
    <location>
        <begin position="141"/>
        <end position="159"/>
    </location>
</feature>
<feature type="transmembrane region" description="Helical" evidence="2">
    <location>
        <begin position="98"/>
        <end position="120"/>
    </location>
</feature>
<evidence type="ECO:0000256" key="2">
    <source>
        <dbReference type="SAM" id="Phobius"/>
    </source>
</evidence>
<name>A0A4Y7PRA5_9AGAM</name>
<keyword evidence="2" id="KW-1133">Transmembrane helix</keyword>
<protein>
    <submittedName>
        <fullName evidence="3">Uncharacterized protein</fullName>
    </submittedName>
</protein>
<organism evidence="3 4">
    <name type="scientific">Rickenella mellea</name>
    <dbReference type="NCBI Taxonomy" id="50990"/>
    <lineage>
        <taxon>Eukaryota</taxon>
        <taxon>Fungi</taxon>
        <taxon>Dikarya</taxon>
        <taxon>Basidiomycota</taxon>
        <taxon>Agaricomycotina</taxon>
        <taxon>Agaricomycetes</taxon>
        <taxon>Hymenochaetales</taxon>
        <taxon>Rickenellaceae</taxon>
        <taxon>Rickenella</taxon>
    </lineage>
</organism>
<feature type="compositionally biased region" description="Low complexity" evidence="1">
    <location>
        <begin position="238"/>
        <end position="248"/>
    </location>
</feature>
<keyword evidence="2" id="KW-0812">Transmembrane</keyword>
<evidence type="ECO:0000256" key="1">
    <source>
        <dbReference type="SAM" id="MobiDB-lite"/>
    </source>
</evidence>
<dbReference type="STRING" id="50990.A0A4Y7PRA5"/>
<dbReference type="EMBL" id="ML170220">
    <property type="protein sequence ID" value="TDL17546.1"/>
    <property type="molecule type" value="Genomic_DNA"/>
</dbReference>
<evidence type="ECO:0000313" key="4">
    <source>
        <dbReference type="Proteomes" id="UP000294933"/>
    </source>
</evidence>
<evidence type="ECO:0000313" key="3">
    <source>
        <dbReference type="EMBL" id="TDL17546.1"/>
    </source>
</evidence>
<proteinExistence type="predicted"/>
<feature type="transmembrane region" description="Helical" evidence="2">
    <location>
        <begin position="49"/>
        <end position="69"/>
    </location>
</feature>
<dbReference type="Proteomes" id="UP000294933">
    <property type="component" value="Unassembled WGS sequence"/>
</dbReference>
<keyword evidence="2" id="KW-0472">Membrane</keyword>
<feature type="transmembrane region" description="Helical" evidence="2">
    <location>
        <begin position="171"/>
        <end position="191"/>
    </location>
</feature>
<feature type="region of interest" description="Disordered" evidence="1">
    <location>
        <begin position="238"/>
        <end position="297"/>
    </location>
</feature>
<reference evidence="3 4" key="1">
    <citation type="submission" date="2018-06" db="EMBL/GenBank/DDBJ databases">
        <title>A transcriptomic atlas of mushroom development highlights an independent origin of complex multicellularity.</title>
        <authorList>
            <consortium name="DOE Joint Genome Institute"/>
            <person name="Krizsan K."/>
            <person name="Almasi E."/>
            <person name="Merenyi Z."/>
            <person name="Sahu N."/>
            <person name="Viragh M."/>
            <person name="Koszo T."/>
            <person name="Mondo S."/>
            <person name="Kiss B."/>
            <person name="Balint B."/>
            <person name="Kues U."/>
            <person name="Barry K."/>
            <person name="Hegedus J.C."/>
            <person name="Henrissat B."/>
            <person name="Johnson J."/>
            <person name="Lipzen A."/>
            <person name="Ohm R."/>
            <person name="Nagy I."/>
            <person name="Pangilinan J."/>
            <person name="Yan J."/>
            <person name="Xiong Y."/>
            <person name="Grigoriev I.V."/>
            <person name="Hibbett D.S."/>
            <person name="Nagy L.G."/>
        </authorList>
    </citation>
    <scope>NUCLEOTIDE SEQUENCE [LARGE SCALE GENOMIC DNA]</scope>
    <source>
        <strain evidence="3 4">SZMC22713</strain>
    </source>
</reference>
<sequence>MVSMFAVPWDIKVCDKFVPYIGALNAFTQFIITIALCLRTWALYGRNTYVLIVTSCIGFTSVAIAGLGASEVDGELLSFRPLMACVPVRTSGHGKSVAFAWIILLAFDSLIFALTIFRTYRYAKTNNHVTSPLFKLLMRDGSMYFLCMCIVNAGNFIWFKLESQQVFAESTGTNSIMTLVVSVTLMSRLMLNLSHESHKRRSHTMVTNMSTDLVFTTMNQIMGNITAEFIYDSSDYTSTFSSRRPTTTDYSTEDDTAFSAPLSDHEDEPPDSAVEMLNLQRPDRHPHYTDVDGTSWA</sequence>
<gene>
    <name evidence="3" type="ORF">BD410DRAFT_794242</name>
</gene>
<keyword evidence="4" id="KW-1185">Reference proteome</keyword>
<accession>A0A4Y7PRA5</accession>
<feature type="transmembrane region" description="Helical" evidence="2">
    <location>
        <begin position="20"/>
        <end position="42"/>
    </location>
</feature>
<dbReference type="OrthoDB" id="2686513at2759"/>
<dbReference type="AlphaFoldDB" id="A0A4Y7PRA5"/>